<feature type="domain" description="Ig-like" evidence="3">
    <location>
        <begin position="189"/>
        <end position="262"/>
    </location>
</feature>
<dbReference type="CDD" id="cd00096">
    <property type="entry name" value="Ig"/>
    <property type="match status" value="2"/>
</dbReference>
<dbReference type="GO" id="GO:0098632">
    <property type="term" value="F:cell-cell adhesion mediator activity"/>
    <property type="evidence" value="ECO:0007669"/>
    <property type="project" value="TreeGrafter"/>
</dbReference>
<dbReference type="SMART" id="SM00409">
    <property type="entry name" value="IG"/>
    <property type="match status" value="5"/>
</dbReference>
<dbReference type="InterPro" id="IPR036179">
    <property type="entry name" value="Ig-like_dom_sf"/>
</dbReference>
<evidence type="ECO:0000256" key="1">
    <source>
        <dbReference type="ARBA" id="ARBA00023157"/>
    </source>
</evidence>
<dbReference type="SMART" id="SM00408">
    <property type="entry name" value="IGc2"/>
    <property type="match status" value="5"/>
</dbReference>
<keyword evidence="1" id="KW-1015">Disulfide bond</keyword>
<dbReference type="Gene3D" id="2.60.40.10">
    <property type="entry name" value="Immunoglobulins"/>
    <property type="match status" value="5"/>
</dbReference>
<dbReference type="InterPro" id="IPR003598">
    <property type="entry name" value="Ig_sub2"/>
</dbReference>
<comment type="caution">
    <text evidence="4">The sequence shown here is derived from an EMBL/GenBank/DDBJ whole genome shotgun (WGS) entry which is preliminary data.</text>
</comment>
<evidence type="ECO:0000256" key="2">
    <source>
        <dbReference type="ARBA" id="ARBA00023319"/>
    </source>
</evidence>
<dbReference type="STRING" id="46731.A0A3M6V399"/>
<feature type="domain" description="Ig-like" evidence="3">
    <location>
        <begin position="271"/>
        <end position="344"/>
    </location>
</feature>
<organism evidence="4 5">
    <name type="scientific">Pocillopora damicornis</name>
    <name type="common">Cauliflower coral</name>
    <name type="synonym">Millepora damicornis</name>
    <dbReference type="NCBI Taxonomy" id="46731"/>
    <lineage>
        <taxon>Eukaryota</taxon>
        <taxon>Metazoa</taxon>
        <taxon>Cnidaria</taxon>
        <taxon>Anthozoa</taxon>
        <taxon>Hexacorallia</taxon>
        <taxon>Scleractinia</taxon>
        <taxon>Astrocoeniina</taxon>
        <taxon>Pocilloporidae</taxon>
        <taxon>Pocillopora</taxon>
    </lineage>
</organism>
<dbReference type="InterPro" id="IPR013098">
    <property type="entry name" value="Ig_I-set"/>
</dbReference>
<dbReference type="GO" id="GO:0030424">
    <property type="term" value="C:axon"/>
    <property type="evidence" value="ECO:0007669"/>
    <property type="project" value="TreeGrafter"/>
</dbReference>
<dbReference type="PANTHER" id="PTHR10075">
    <property type="entry name" value="BASIGIN RELATED"/>
    <property type="match status" value="1"/>
</dbReference>
<dbReference type="Proteomes" id="UP000275408">
    <property type="component" value="Unassembled WGS sequence"/>
</dbReference>
<dbReference type="PROSITE" id="PS50835">
    <property type="entry name" value="IG_LIKE"/>
    <property type="match status" value="5"/>
</dbReference>
<dbReference type="FunFam" id="2.60.40.10:FF:000032">
    <property type="entry name" value="palladin isoform X1"/>
    <property type="match status" value="1"/>
</dbReference>
<evidence type="ECO:0000259" key="3">
    <source>
        <dbReference type="PROSITE" id="PS50835"/>
    </source>
</evidence>
<dbReference type="Pfam" id="PF13927">
    <property type="entry name" value="Ig_3"/>
    <property type="match status" value="3"/>
</dbReference>
<dbReference type="GO" id="GO:0007411">
    <property type="term" value="P:axon guidance"/>
    <property type="evidence" value="ECO:0007669"/>
    <property type="project" value="TreeGrafter"/>
</dbReference>
<keyword evidence="2" id="KW-0393">Immunoglobulin domain</keyword>
<accession>A0A3M6V399</accession>
<evidence type="ECO:0000313" key="4">
    <source>
        <dbReference type="EMBL" id="RMX60392.1"/>
    </source>
</evidence>
<dbReference type="AlphaFoldDB" id="A0A3M6V399"/>
<evidence type="ECO:0000313" key="5">
    <source>
        <dbReference type="Proteomes" id="UP000275408"/>
    </source>
</evidence>
<dbReference type="GO" id="GO:0007156">
    <property type="term" value="P:homophilic cell adhesion via plasma membrane adhesion molecules"/>
    <property type="evidence" value="ECO:0007669"/>
    <property type="project" value="TreeGrafter"/>
</dbReference>
<sequence length="515" mass="56655">MLIDYSNPKVRPEVSVSGASNLIREGDTVTLICKIIQGRPKPQITWLKNNLSQGHNTSLSLNKITKEDAGLYTCKANNSGGISTENIYISVQEKPTARLRPNSQSILATDDELTLTCSVNEATVNITWKKDGAPMKERAVIDTQLEETTSYLNISKVVKNDSGNYSCEARNRLGDVARSTVMIKVKLPPHLNPELKNLSVPLNSPLETDCFERGDLPVFVNWTKDGKALGNSNTLVIKRVTFDDGGFYECAAENLVGKVDFSFWIDVTGPPHLNPALKNLSVPLNSTFETYCFKRGDPPVSVNWTKDGKALGNNNTLVIKRVTFDDGGFYECAAENQVGKVNISFWIDVTGKSKPLFEDLQTVLVSPQIVLSPVNQSVIDGDPVNFTCRATGVPIPKLTWTFNGGKLPLGINKKNFKGDSFQESFLKIQNATKEVEGTYKCTAKSKANGTSYSTILQVFGRFNNYNDYDDNNCNTDRDGVDCNNDSNSNLNFNSNKGNEGDGSVATMMINDTFQI</sequence>
<dbReference type="EMBL" id="RCHS01000156">
    <property type="protein sequence ID" value="RMX60392.1"/>
    <property type="molecule type" value="Genomic_DNA"/>
</dbReference>
<dbReference type="InterPro" id="IPR003599">
    <property type="entry name" value="Ig_sub"/>
</dbReference>
<feature type="domain" description="Ig-like" evidence="3">
    <location>
        <begin position="95"/>
        <end position="184"/>
    </location>
</feature>
<feature type="domain" description="Ig-like" evidence="3">
    <location>
        <begin position="12"/>
        <end position="90"/>
    </location>
</feature>
<protein>
    <recommendedName>
        <fullName evidence="3">Ig-like domain-containing protein</fullName>
    </recommendedName>
</protein>
<proteinExistence type="predicted"/>
<dbReference type="OrthoDB" id="5977422at2759"/>
<dbReference type="InterPro" id="IPR007110">
    <property type="entry name" value="Ig-like_dom"/>
</dbReference>
<dbReference type="SUPFAM" id="SSF48726">
    <property type="entry name" value="Immunoglobulin"/>
    <property type="match status" value="5"/>
</dbReference>
<name>A0A3M6V399_POCDA</name>
<dbReference type="Pfam" id="PF07679">
    <property type="entry name" value="I-set"/>
    <property type="match status" value="2"/>
</dbReference>
<feature type="domain" description="Ig-like" evidence="3">
    <location>
        <begin position="367"/>
        <end position="457"/>
    </location>
</feature>
<dbReference type="InterPro" id="IPR013783">
    <property type="entry name" value="Ig-like_fold"/>
</dbReference>
<gene>
    <name evidence="4" type="ORF">pdam_00020576</name>
</gene>
<dbReference type="PANTHER" id="PTHR10075:SF100">
    <property type="entry name" value="FASCICLIN-2"/>
    <property type="match status" value="1"/>
</dbReference>
<dbReference type="GO" id="GO:0005886">
    <property type="term" value="C:plasma membrane"/>
    <property type="evidence" value="ECO:0007669"/>
    <property type="project" value="TreeGrafter"/>
</dbReference>
<keyword evidence="5" id="KW-1185">Reference proteome</keyword>
<dbReference type="GO" id="GO:0070593">
    <property type="term" value="P:dendrite self-avoidance"/>
    <property type="evidence" value="ECO:0007669"/>
    <property type="project" value="TreeGrafter"/>
</dbReference>
<reference evidence="4 5" key="1">
    <citation type="journal article" date="2018" name="Sci. Rep.">
        <title>Comparative analysis of the Pocillopora damicornis genome highlights role of immune system in coral evolution.</title>
        <authorList>
            <person name="Cunning R."/>
            <person name="Bay R.A."/>
            <person name="Gillette P."/>
            <person name="Baker A.C."/>
            <person name="Traylor-Knowles N."/>
        </authorList>
    </citation>
    <scope>NUCLEOTIDE SEQUENCE [LARGE SCALE GENOMIC DNA]</scope>
    <source>
        <strain evidence="4">RSMAS</strain>
        <tissue evidence="4">Whole animal</tissue>
    </source>
</reference>